<feature type="active site" description="Proton donor/acceptor" evidence="7">
    <location>
        <position position="351"/>
    </location>
</feature>
<keyword evidence="9" id="KW-0121">Carboxypeptidase</keyword>
<dbReference type="PROSITE" id="PS52035">
    <property type="entry name" value="PEPTIDASE_M14"/>
    <property type="match status" value="1"/>
</dbReference>
<dbReference type="Proteomes" id="UP000263094">
    <property type="component" value="Unassembled WGS sequence"/>
</dbReference>
<proteinExistence type="inferred from homology"/>
<evidence type="ECO:0000259" key="8">
    <source>
        <dbReference type="PROSITE" id="PS52035"/>
    </source>
</evidence>
<dbReference type="GO" id="GO:0008270">
    <property type="term" value="F:zinc ion binding"/>
    <property type="evidence" value="ECO:0007669"/>
    <property type="project" value="InterPro"/>
</dbReference>
<dbReference type="AlphaFoldDB" id="A0A372M9N5"/>
<gene>
    <name evidence="9" type="ORF">DY218_09200</name>
</gene>
<name>A0A372M9N5_9ACTN</name>
<keyword evidence="4" id="KW-0378">Hydrolase</keyword>
<dbReference type="GO" id="GO:0006508">
    <property type="term" value="P:proteolysis"/>
    <property type="evidence" value="ECO:0007669"/>
    <property type="project" value="UniProtKB-KW"/>
</dbReference>
<evidence type="ECO:0000256" key="1">
    <source>
        <dbReference type="ARBA" id="ARBA00001947"/>
    </source>
</evidence>
<dbReference type="PANTHER" id="PTHR11705:SF143">
    <property type="entry name" value="SLL0236 PROTEIN"/>
    <property type="match status" value="1"/>
</dbReference>
<comment type="similarity">
    <text evidence="2 7">Belongs to the peptidase M14 family.</text>
</comment>
<evidence type="ECO:0000256" key="3">
    <source>
        <dbReference type="ARBA" id="ARBA00022670"/>
    </source>
</evidence>
<dbReference type="EMBL" id="QUAK01000049">
    <property type="protein sequence ID" value="RFU86997.1"/>
    <property type="molecule type" value="Genomic_DNA"/>
</dbReference>
<evidence type="ECO:0000256" key="2">
    <source>
        <dbReference type="ARBA" id="ARBA00005988"/>
    </source>
</evidence>
<organism evidence="9 10">
    <name type="scientific">Streptomyces triticagri</name>
    <dbReference type="NCBI Taxonomy" id="2293568"/>
    <lineage>
        <taxon>Bacteria</taxon>
        <taxon>Bacillati</taxon>
        <taxon>Actinomycetota</taxon>
        <taxon>Actinomycetes</taxon>
        <taxon>Kitasatosporales</taxon>
        <taxon>Streptomycetaceae</taxon>
        <taxon>Streptomyces</taxon>
    </lineage>
</organism>
<evidence type="ECO:0000256" key="4">
    <source>
        <dbReference type="ARBA" id="ARBA00022801"/>
    </source>
</evidence>
<dbReference type="InterPro" id="IPR000834">
    <property type="entry name" value="Peptidase_M14"/>
</dbReference>
<sequence length="573" mass="63382">MIRPLTYDRFHTHAELGALLADWVAARPDLAGLESAGRSLEGRDIWLLTLTNSATGPAEDKPGFFVEAGIHAAEWTGSYAALHLVHRLLAGHGRDERVTRLLDTRAVYVVPRLNPDGTEHMMTEGRYIRSSMRAYPNPVPDPGLQLRDVDGDGRVLFMRLPDPHGPWKKHHEEPRLMVPREPDEEGGTYYRLLLEGEIEGGHGDGLDSGADRPRPDVIEPAEPLEGIDLGQNLPTDWATAGRIPDNAGPFAGSEPETRAVLKAVTARPNITGFVTCHTFGGLHLRPPLNSGEQLPYADRRVYETFGARAAALTGYDVMSFQDLKYDPDIEFHGGQLGWYYEQLGIFSWITEFWSPQRAAGITAYHPSRWLLDHPEGDDLRMIEWSDKELDGKGFVDWYPFDHPQLGEVELGGWDMINYWYNPPLSRIEDEVAPHTEWVVFQALCSPRLEMRSVTATEQAPGVYRIRAVVANNGWLPTHVSEQAVRRRRGGSTMLRIELPDGVRLLAGEAAVSVGSLEGRSGALSSTTWWGHAPGTPDLAAAEWVVTAPPGTTVTVTARHPRAGADSARVHLGD</sequence>
<dbReference type="PANTHER" id="PTHR11705">
    <property type="entry name" value="PROTEASE FAMILY M14 CARBOXYPEPTIDASE A,B"/>
    <property type="match status" value="1"/>
</dbReference>
<reference evidence="9 10" key="1">
    <citation type="submission" date="2018-08" db="EMBL/GenBank/DDBJ databases">
        <title>Isolation, diversity and antifungal activity of Actinobacteria from wheat.</title>
        <authorList>
            <person name="Han C."/>
        </authorList>
    </citation>
    <scope>NUCLEOTIDE SEQUENCE [LARGE SCALE GENOMIC DNA]</scope>
    <source>
        <strain evidence="9 10">NEAU-YY421</strain>
    </source>
</reference>
<dbReference type="Gene3D" id="3.40.630.10">
    <property type="entry name" value="Zn peptidases"/>
    <property type="match status" value="1"/>
</dbReference>
<evidence type="ECO:0000256" key="5">
    <source>
        <dbReference type="ARBA" id="ARBA00022833"/>
    </source>
</evidence>
<dbReference type="OrthoDB" id="5240362at2"/>
<keyword evidence="10" id="KW-1185">Reference proteome</keyword>
<dbReference type="GO" id="GO:0004181">
    <property type="term" value="F:metallocarboxypeptidase activity"/>
    <property type="evidence" value="ECO:0007669"/>
    <property type="project" value="InterPro"/>
</dbReference>
<dbReference type="SUPFAM" id="SSF53187">
    <property type="entry name" value="Zn-dependent exopeptidases"/>
    <property type="match status" value="1"/>
</dbReference>
<keyword evidence="3" id="KW-0645">Protease</keyword>
<comment type="cofactor">
    <cofactor evidence="1">
        <name>Zn(2+)</name>
        <dbReference type="ChEBI" id="CHEBI:29105"/>
    </cofactor>
</comment>
<evidence type="ECO:0000256" key="7">
    <source>
        <dbReference type="PROSITE-ProRule" id="PRU01379"/>
    </source>
</evidence>
<feature type="domain" description="Peptidase M14" evidence="8">
    <location>
        <begin position="9"/>
        <end position="374"/>
    </location>
</feature>
<dbReference type="SMART" id="SM00631">
    <property type="entry name" value="Zn_pept"/>
    <property type="match status" value="1"/>
</dbReference>
<evidence type="ECO:0000313" key="9">
    <source>
        <dbReference type="EMBL" id="RFU86997.1"/>
    </source>
</evidence>
<accession>A0A372M9N5</accession>
<protein>
    <submittedName>
        <fullName evidence="9">Carboxypeptidase</fullName>
    </submittedName>
</protein>
<keyword evidence="5" id="KW-0862">Zinc</keyword>
<evidence type="ECO:0000256" key="6">
    <source>
        <dbReference type="ARBA" id="ARBA00023049"/>
    </source>
</evidence>
<dbReference type="RefSeq" id="WP_128555431.1">
    <property type="nucleotide sequence ID" value="NZ_QUAK01000049.1"/>
</dbReference>
<comment type="caution">
    <text evidence="9">The sequence shown here is derived from an EMBL/GenBank/DDBJ whole genome shotgun (WGS) entry which is preliminary data.</text>
</comment>
<dbReference type="Pfam" id="PF00246">
    <property type="entry name" value="Peptidase_M14"/>
    <property type="match status" value="2"/>
</dbReference>
<dbReference type="GO" id="GO:0005615">
    <property type="term" value="C:extracellular space"/>
    <property type="evidence" value="ECO:0007669"/>
    <property type="project" value="TreeGrafter"/>
</dbReference>
<dbReference type="CDD" id="cd06905">
    <property type="entry name" value="M14-like"/>
    <property type="match status" value="1"/>
</dbReference>
<evidence type="ECO:0000313" key="10">
    <source>
        <dbReference type="Proteomes" id="UP000263094"/>
    </source>
</evidence>
<keyword evidence="6" id="KW-0482">Metalloprotease</keyword>